<dbReference type="Proteomes" id="UP000183954">
    <property type="component" value="Unassembled WGS sequence"/>
</dbReference>
<dbReference type="AlphaFoldDB" id="A0A1M5QPF7"/>
<name>A0A1M5QPF7_9FIRM</name>
<feature type="transmembrane region" description="Helical" evidence="1">
    <location>
        <begin position="5"/>
        <end position="22"/>
    </location>
</feature>
<organism evidence="2 3">
    <name type="scientific">Desulfosporosinus lacus DSM 15449</name>
    <dbReference type="NCBI Taxonomy" id="1121420"/>
    <lineage>
        <taxon>Bacteria</taxon>
        <taxon>Bacillati</taxon>
        <taxon>Bacillota</taxon>
        <taxon>Clostridia</taxon>
        <taxon>Eubacteriales</taxon>
        <taxon>Desulfitobacteriaceae</taxon>
        <taxon>Desulfosporosinus</taxon>
    </lineage>
</organism>
<sequence length="92" mass="10262">MFVNIFMICLSSSLIGLIISFLRGKGFIVLLGCSVPLILFIGVWALSLLIPSFLMSALTFTDTNLLYYITIVLLLIALLTGFMYFRTSRNNS</sequence>
<keyword evidence="1" id="KW-1133">Transmembrane helix</keyword>
<gene>
    <name evidence="2" type="ORF">SAMN02746098_00321</name>
</gene>
<reference evidence="3" key="1">
    <citation type="submission" date="2016-11" db="EMBL/GenBank/DDBJ databases">
        <authorList>
            <person name="Varghese N."/>
            <person name="Submissions S."/>
        </authorList>
    </citation>
    <scope>NUCLEOTIDE SEQUENCE [LARGE SCALE GENOMIC DNA]</scope>
    <source>
        <strain evidence="3">DSM 15449</strain>
    </source>
</reference>
<proteinExistence type="predicted"/>
<feature type="transmembrane region" description="Helical" evidence="1">
    <location>
        <begin position="65"/>
        <end position="85"/>
    </location>
</feature>
<keyword evidence="1" id="KW-0472">Membrane</keyword>
<evidence type="ECO:0000256" key="1">
    <source>
        <dbReference type="SAM" id="Phobius"/>
    </source>
</evidence>
<keyword evidence="3" id="KW-1185">Reference proteome</keyword>
<dbReference type="EMBL" id="FQXJ01000003">
    <property type="protein sequence ID" value="SHH15826.1"/>
    <property type="molecule type" value="Genomic_DNA"/>
</dbReference>
<feature type="transmembrane region" description="Helical" evidence="1">
    <location>
        <begin position="29"/>
        <end position="53"/>
    </location>
</feature>
<accession>A0A1M5QPF7</accession>
<protein>
    <submittedName>
        <fullName evidence="2">Uncharacterized protein</fullName>
    </submittedName>
</protein>
<evidence type="ECO:0000313" key="2">
    <source>
        <dbReference type="EMBL" id="SHH15826.1"/>
    </source>
</evidence>
<evidence type="ECO:0000313" key="3">
    <source>
        <dbReference type="Proteomes" id="UP000183954"/>
    </source>
</evidence>
<keyword evidence="1" id="KW-0812">Transmembrane</keyword>